<dbReference type="FunFam" id="3.30.70.270:FF:000001">
    <property type="entry name" value="Diguanylate cyclase domain protein"/>
    <property type="match status" value="1"/>
</dbReference>
<evidence type="ECO:0000313" key="4">
    <source>
        <dbReference type="Proteomes" id="UP000078454"/>
    </source>
</evidence>
<dbReference type="PANTHER" id="PTHR44757">
    <property type="entry name" value="DIGUANYLATE CYCLASE DGCP"/>
    <property type="match status" value="1"/>
</dbReference>
<dbReference type="PROSITE" id="PS50887">
    <property type="entry name" value="GGDEF"/>
    <property type="match status" value="1"/>
</dbReference>
<dbReference type="SMART" id="SM00052">
    <property type="entry name" value="EAL"/>
    <property type="match status" value="1"/>
</dbReference>
<dbReference type="OrthoDB" id="9759607at2"/>
<dbReference type="InterPro" id="IPR029787">
    <property type="entry name" value="Nucleotide_cyclase"/>
</dbReference>
<evidence type="ECO:0000313" key="3">
    <source>
        <dbReference type="EMBL" id="OAS21582.1"/>
    </source>
</evidence>
<dbReference type="InterPro" id="IPR001633">
    <property type="entry name" value="EAL_dom"/>
</dbReference>
<dbReference type="AlphaFoldDB" id="A0A198AK13"/>
<name>A0A198AK13_9BACL</name>
<sequence length="521" mass="59795">MRAMNPRSMSEINSRIKILQIKTDLLSLFASGESLSTILRAIEKTKRAITLPHKRRNSLLSSRQVKINQDEQQEIKQILRELKACAIKRNEDKKNLLALVYHDSLTGLRNRRYFKEKLTTLVQKQHKQDLKIELMFIDLDHFKWINDSLGHEAGDRLLIQIARRIHACVGPYGTVARLGGDEFTVILEGNHPSGPMVDVAERIIEAFKEPVWLDKHEIRVTMSAGISVFPDHGLTASMLMKRADKAMYHAKQEGRNQFAMYQSTFDEGEYKRFLFKSQFVKALADRQFYLDYQPRVELDSGEIQSLEALVRWNHPDQGIVGPMEFITLAEETGFIMPLGEWVFQEACRQIKEWQQKDLPPVRVAINVSPKQFLQPSFVNKIKEILRVNDIKPSCIEIEITESALMKDEPHIIDALKVIKGMGISLSIDDFGTGYSSLQYLKTFKFDALKIDRSFIKDLPQDKALTKMIISLARKLKLKVIAEGVETHEQHTWLLNSGCHQAQGYLYSKPLGASDVEYILNE</sequence>
<dbReference type="RefSeq" id="WP_068662444.1">
    <property type="nucleotide sequence ID" value="NZ_LYPB01000048.1"/>
</dbReference>
<dbReference type="PANTHER" id="PTHR44757:SF2">
    <property type="entry name" value="BIOFILM ARCHITECTURE MAINTENANCE PROTEIN MBAA"/>
    <property type="match status" value="1"/>
</dbReference>
<accession>A0A198AK13</accession>
<dbReference type="InterPro" id="IPR000160">
    <property type="entry name" value="GGDEF_dom"/>
</dbReference>
<evidence type="ECO:0000259" key="1">
    <source>
        <dbReference type="PROSITE" id="PS50883"/>
    </source>
</evidence>
<proteinExistence type="predicted"/>
<organism evidence="3 4">
    <name type="scientific">Paenibacillus oryzisoli</name>
    <dbReference type="NCBI Taxonomy" id="1850517"/>
    <lineage>
        <taxon>Bacteria</taxon>
        <taxon>Bacillati</taxon>
        <taxon>Bacillota</taxon>
        <taxon>Bacilli</taxon>
        <taxon>Bacillales</taxon>
        <taxon>Paenibacillaceae</taxon>
        <taxon>Paenibacillus</taxon>
    </lineage>
</organism>
<dbReference type="STRING" id="1850517.A8708_16785"/>
<dbReference type="InterPro" id="IPR043128">
    <property type="entry name" value="Rev_trsase/Diguanyl_cyclase"/>
</dbReference>
<comment type="caution">
    <text evidence="3">The sequence shown here is derived from an EMBL/GenBank/DDBJ whole genome shotgun (WGS) entry which is preliminary data.</text>
</comment>
<dbReference type="CDD" id="cd01948">
    <property type="entry name" value="EAL"/>
    <property type="match status" value="1"/>
</dbReference>
<reference evidence="3 4" key="1">
    <citation type="submission" date="2016-05" db="EMBL/GenBank/DDBJ databases">
        <title>Paenibacillus sp. 1ZS3-15 nov., isolated from the rhizosphere soil.</title>
        <authorList>
            <person name="Zhang X.X."/>
            <person name="Zhang J."/>
        </authorList>
    </citation>
    <scope>NUCLEOTIDE SEQUENCE [LARGE SCALE GENOMIC DNA]</scope>
    <source>
        <strain evidence="3 4">1ZS3-15</strain>
    </source>
</reference>
<protein>
    <recommendedName>
        <fullName evidence="5">Diguanylate cyclase</fullName>
    </recommendedName>
</protein>
<dbReference type="InterPro" id="IPR035919">
    <property type="entry name" value="EAL_sf"/>
</dbReference>
<dbReference type="Gene3D" id="3.20.20.450">
    <property type="entry name" value="EAL domain"/>
    <property type="match status" value="1"/>
</dbReference>
<dbReference type="Pfam" id="PF00990">
    <property type="entry name" value="GGDEF"/>
    <property type="match status" value="1"/>
</dbReference>
<dbReference type="CDD" id="cd01949">
    <property type="entry name" value="GGDEF"/>
    <property type="match status" value="1"/>
</dbReference>
<dbReference type="PROSITE" id="PS50883">
    <property type="entry name" value="EAL"/>
    <property type="match status" value="1"/>
</dbReference>
<evidence type="ECO:0008006" key="5">
    <source>
        <dbReference type="Google" id="ProtNLM"/>
    </source>
</evidence>
<dbReference type="Pfam" id="PF00563">
    <property type="entry name" value="EAL"/>
    <property type="match status" value="1"/>
</dbReference>
<dbReference type="InterPro" id="IPR052155">
    <property type="entry name" value="Biofilm_reg_signaling"/>
</dbReference>
<dbReference type="SMART" id="SM00267">
    <property type="entry name" value="GGDEF"/>
    <property type="match status" value="1"/>
</dbReference>
<dbReference type="NCBIfam" id="TIGR00254">
    <property type="entry name" value="GGDEF"/>
    <property type="match status" value="1"/>
</dbReference>
<gene>
    <name evidence="3" type="ORF">A8708_16785</name>
</gene>
<keyword evidence="4" id="KW-1185">Reference proteome</keyword>
<dbReference type="Gene3D" id="3.30.70.270">
    <property type="match status" value="1"/>
</dbReference>
<dbReference type="SUPFAM" id="SSF55073">
    <property type="entry name" value="Nucleotide cyclase"/>
    <property type="match status" value="1"/>
</dbReference>
<evidence type="ECO:0000259" key="2">
    <source>
        <dbReference type="PROSITE" id="PS50887"/>
    </source>
</evidence>
<feature type="domain" description="EAL" evidence="1">
    <location>
        <begin position="272"/>
        <end position="521"/>
    </location>
</feature>
<dbReference type="Proteomes" id="UP000078454">
    <property type="component" value="Unassembled WGS sequence"/>
</dbReference>
<feature type="domain" description="GGDEF" evidence="2">
    <location>
        <begin position="130"/>
        <end position="263"/>
    </location>
</feature>
<dbReference type="EMBL" id="LYPB01000048">
    <property type="protein sequence ID" value="OAS21582.1"/>
    <property type="molecule type" value="Genomic_DNA"/>
</dbReference>
<dbReference type="SUPFAM" id="SSF141868">
    <property type="entry name" value="EAL domain-like"/>
    <property type="match status" value="1"/>
</dbReference>